<evidence type="ECO:0000313" key="3">
    <source>
        <dbReference type="EMBL" id="BDP41956.1"/>
    </source>
</evidence>
<dbReference type="CDD" id="cd14505">
    <property type="entry name" value="CDKN3-like"/>
    <property type="match status" value="1"/>
</dbReference>
<dbReference type="PROSITE" id="PS50056">
    <property type="entry name" value="TYR_PHOSPHATASE_2"/>
    <property type="match status" value="1"/>
</dbReference>
<dbReference type="InterPro" id="IPR000387">
    <property type="entry name" value="Tyr_Pase_dom"/>
</dbReference>
<accession>A0ABM8AE76</accession>
<evidence type="ECO:0000313" key="4">
    <source>
        <dbReference type="Proteomes" id="UP001064971"/>
    </source>
</evidence>
<dbReference type="SMART" id="SM00404">
    <property type="entry name" value="PTPc_motif"/>
    <property type="match status" value="1"/>
</dbReference>
<dbReference type="InterPro" id="IPR003595">
    <property type="entry name" value="Tyr_Pase_cat"/>
</dbReference>
<gene>
    <name evidence="3" type="ORF">DAETH_19250</name>
</gene>
<feature type="domain" description="Tyrosine specific protein phosphatases" evidence="2">
    <location>
        <begin position="104"/>
        <end position="171"/>
    </location>
</feature>
<dbReference type="PANTHER" id="PTHR23339">
    <property type="entry name" value="TYROSINE SPECIFIC PROTEIN PHOSPHATASE AND DUAL SPECIFICITY PROTEIN PHOSPHATASE"/>
    <property type="match status" value="1"/>
</dbReference>
<reference evidence="3" key="1">
    <citation type="submission" date="2022-07" db="EMBL/GenBank/DDBJ databases">
        <title>Complete Genome Sequence of the Radioresistant Bacterium Deinococcus aetherius ST0316, Isolated from the Air Dust collected in Lower Stratosphere above Japan.</title>
        <authorList>
            <person name="Satoh K."/>
            <person name="Hagiwara K."/>
            <person name="Katsumata K."/>
            <person name="Kubo A."/>
            <person name="Yokobori S."/>
            <person name="Yamagishi A."/>
            <person name="Oono Y."/>
            <person name="Narumi I."/>
        </authorList>
    </citation>
    <scope>NUCLEOTIDE SEQUENCE</scope>
    <source>
        <strain evidence="3">ST0316</strain>
    </source>
</reference>
<keyword evidence="4" id="KW-1185">Reference proteome</keyword>
<dbReference type="Proteomes" id="UP001064971">
    <property type="component" value="Chromosome"/>
</dbReference>
<dbReference type="SUPFAM" id="SSF52799">
    <property type="entry name" value="(Phosphotyrosine protein) phosphatases II"/>
    <property type="match status" value="1"/>
</dbReference>
<evidence type="ECO:0000256" key="1">
    <source>
        <dbReference type="ARBA" id="ARBA00022801"/>
    </source>
</evidence>
<evidence type="ECO:0000259" key="2">
    <source>
        <dbReference type="PROSITE" id="PS50056"/>
    </source>
</evidence>
<organism evidence="3 4">
    <name type="scientific">Deinococcus aetherius</name>
    <dbReference type="NCBI Taxonomy" id="200252"/>
    <lineage>
        <taxon>Bacteria</taxon>
        <taxon>Thermotogati</taxon>
        <taxon>Deinococcota</taxon>
        <taxon>Deinococci</taxon>
        <taxon>Deinococcales</taxon>
        <taxon>Deinococcaceae</taxon>
        <taxon>Deinococcus</taxon>
    </lineage>
</organism>
<dbReference type="RefSeq" id="WP_264774674.1">
    <property type="nucleotide sequence ID" value="NZ_AP026560.1"/>
</dbReference>
<dbReference type="InterPro" id="IPR029021">
    <property type="entry name" value="Prot-tyrosine_phosphatase-like"/>
</dbReference>
<dbReference type="EMBL" id="AP026560">
    <property type="protein sequence ID" value="BDP41956.1"/>
    <property type="molecule type" value="Genomic_DNA"/>
</dbReference>
<dbReference type="InterPro" id="IPR057023">
    <property type="entry name" value="PTP-SAK"/>
</dbReference>
<protein>
    <submittedName>
        <fullName evidence="3">Protein-tyrosine-phosphatase</fullName>
    </submittedName>
</protein>
<dbReference type="Gene3D" id="3.90.190.10">
    <property type="entry name" value="Protein tyrosine phosphatase superfamily"/>
    <property type="match status" value="1"/>
</dbReference>
<sequence>MTSETHPIRVDWVETGLWPGRLGLTFAPGKKGASVLQAGVVHDRDLGADLRRLAREGVQVIAPLIEDHEFELLGIPDYHTLVEEHGLTVLACPIRDRDVPGDLGGFGAFLDELMDALLDGRRVVVHCRGGLGRAGLTAACLLVQAGMPPEQATLRVREARPGTIETEAQVQFIHDFARR</sequence>
<keyword evidence="1" id="KW-0378">Hydrolase</keyword>
<proteinExistence type="predicted"/>
<dbReference type="Pfam" id="PF22784">
    <property type="entry name" value="PTP-SAK"/>
    <property type="match status" value="1"/>
</dbReference>
<dbReference type="InterPro" id="IPR050561">
    <property type="entry name" value="PTP"/>
</dbReference>
<name>A0ABM8AE76_9DEIO</name>